<dbReference type="EMBL" id="LT630450">
    <property type="protein sequence ID" value="SFV72064.1"/>
    <property type="molecule type" value="Genomic_DNA"/>
</dbReference>
<sequence length="99" mass="10858">MSDMQDIISKNRRLAILRFLSEEQDYAMNTSTLQAALRAIGHGVPRDTVEADALWLAEQGLARRQRLDVGVTVLTVTPRGVEVAQGIAGHPGVDRPLPR</sequence>
<evidence type="ECO:0000313" key="1">
    <source>
        <dbReference type="EMBL" id="SFV72064.1"/>
    </source>
</evidence>
<dbReference type="Proteomes" id="UP000186323">
    <property type="component" value="Chromosome I"/>
</dbReference>
<gene>
    <name evidence="1" type="ORF">DESPIGER_0162</name>
</gene>
<name>A0A1K1LBI9_9BACT</name>
<reference evidence="2" key="1">
    <citation type="submission" date="2016-10" db="EMBL/GenBank/DDBJ databases">
        <authorList>
            <person name="Wegmann U."/>
        </authorList>
    </citation>
    <scope>NUCLEOTIDE SEQUENCE [LARGE SCALE GENOMIC DNA]</scope>
</reference>
<organism evidence="1 2">
    <name type="scientific">Desulfovibrio piger</name>
    <dbReference type="NCBI Taxonomy" id="901"/>
    <lineage>
        <taxon>Bacteria</taxon>
        <taxon>Pseudomonadati</taxon>
        <taxon>Thermodesulfobacteriota</taxon>
        <taxon>Desulfovibrionia</taxon>
        <taxon>Desulfovibrionales</taxon>
        <taxon>Desulfovibrionaceae</taxon>
        <taxon>Desulfovibrio</taxon>
    </lineage>
</organism>
<dbReference type="RefSeq" id="WP_197678010.1">
    <property type="nucleotide sequence ID" value="NZ_CALJDE010000002.1"/>
</dbReference>
<evidence type="ECO:0000313" key="2">
    <source>
        <dbReference type="Proteomes" id="UP000186323"/>
    </source>
</evidence>
<dbReference type="KEGG" id="dpg:DESPIGER_0162"/>
<dbReference type="AlphaFoldDB" id="A0A1K1LBI9"/>
<accession>A0A1K1LBI9</accession>
<proteinExistence type="predicted"/>
<keyword evidence="2" id="KW-1185">Reference proteome</keyword>
<protein>
    <submittedName>
        <fullName evidence="1">Uncharacterized protein</fullName>
    </submittedName>
</protein>